<dbReference type="EMBL" id="CM000883">
    <property type="protein sequence ID" value="PNT63217.1"/>
    <property type="molecule type" value="Genomic_DNA"/>
</dbReference>
<accession>A0A2K2CMG3</accession>
<evidence type="ECO:0000313" key="1">
    <source>
        <dbReference type="EMBL" id="PNT63220.1"/>
    </source>
</evidence>
<dbReference type="EMBL" id="CM000883">
    <property type="protein sequence ID" value="PNT63219.1"/>
    <property type="molecule type" value="Genomic_DNA"/>
</dbReference>
<reference evidence="1" key="2">
    <citation type="submission" date="2017-06" db="EMBL/GenBank/DDBJ databases">
        <title>WGS assembly of Brachypodium distachyon.</title>
        <authorList>
            <consortium name="The International Brachypodium Initiative"/>
            <person name="Lucas S."/>
            <person name="Harmon-Smith M."/>
            <person name="Lail K."/>
            <person name="Tice H."/>
            <person name="Grimwood J."/>
            <person name="Bruce D."/>
            <person name="Barry K."/>
            <person name="Shu S."/>
            <person name="Lindquist E."/>
            <person name="Wang M."/>
            <person name="Pitluck S."/>
            <person name="Vogel J.P."/>
            <person name="Garvin D.F."/>
            <person name="Mockler T.C."/>
            <person name="Schmutz J."/>
            <person name="Rokhsar D."/>
            <person name="Bevan M.W."/>
        </authorList>
    </citation>
    <scope>NUCLEOTIDE SEQUENCE</scope>
    <source>
        <strain evidence="1">Bd21</strain>
    </source>
</reference>
<dbReference type="EnsemblPlants" id="PNT63220">
    <property type="protein sequence ID" value="PNT63220"/>
    <property type="gene ID" value="BRADI_4g12967v3"/>
</dbReference>
<organism evidence="1">
    <name type="scientific">Brachypodium distachyon</name>
    <name type="common">Purple false brome</name>
    <name type="synonym">Trachynia distachya</name>
    <dbReference type="NCBI Taxonomy" id="15368"/>
    <lineage>
        <taxon>Eukaryota</taxon>
        <taxon>Viridiplantae</taxon>
        <taxon>Streptophyta</taxon>
        <taxon>Embryophyta</taxon>
        <taxon>Tracheophyta</taxon>
        <taxon>Spermatophyta</taxon>
        <taxon>Magnoliopsida</taxon>
        <taxon>Liliopsida</taxon>
        <taxon>Poales</taxon>
        <taxon>Poaceae</taxon>
        <taxon>BOP clade</taxon>
        <taxon>Pooideae</taxon>
        <taxon>Stipodae</taxon>
        <taxon>Brachypodieae</taxon>
        <taxon>Brachypodium</taxon>
    </lineage>
</organism>
<dbReference type="Gramene" id="PNT63218">
    <property type="protein sequence ID" value="PNT63218"/>
    <property type="gene ID" value="BRADI_4g12967v3"/>
</dbReference>
<dbReference type="EnsemblPlants" id="PNT63219">
    <property type="protein sequence ID" value="PNT63219"/>
    <property type="gene ID" value="BRADI_4g12967v3"/>
</dbReference>
<dbReference type="EnsemblPlants" id="PNT63217">
    <property type="protein sequence ID" value="PNT63217"/>
    <property type="gene ID" value="BRADI_4g12967v3"/>
</dbReference>
<proteinExistence type="predicted"/>
<dbReference type="EnsemblPlants" id="PNT63218">
    <property type="protein sequence ID" value="PNT63218"/>
    <property type="gene ID" value="BRADI_4g12967v3"/>
</dbReference>
<dbReference type="Gramene" id="PNT63221">
    <property type="protein sequence ID" value="PNT63221"/>
    <property type="gene ID" value="BRADI_4g12967v3"/>
</dbReference>
<reference evidence="1 2" key="1">
    <citation type="journal article" date="2010" name="Nature">
        <title>Genome sequencing and analysis of the model grass Brachypodium distachyon.</title>
        <authorList>
            <consortium name="International Brachypodium Initiative"/>
        </authorList>
    </citation>
    <scope>NUCLEOTIDE SEQUENCE [LARGE SCALE GENOMIC DNA]</scope>
    <source>
        <strain evidence="1 2">Bd21</strain>
    </source>
</reference>
<dbReference type="InParanoid" id="A0A2K2CMG3"/>
<dbReference type="AlphaFoldDB" id="A0A2K2CMG3"/>
<dbReference type="EMBL" id="CM000883">
    <property type="protein sequence ID" value="PNT63220.1"/>
    <property type="molecule type" value="Genomic_DNA"/>
</dbReference>
<gene>
    <name evidence="1" type="ORF">BRADI_4g12967v3</name>
</gene>
<dbReference type="EnsemblPlants" id="PNT63221">
    <property type="protein sequence ID" value="PNT63221"/>
    <property type="gene ID" value="BRADI_4g12967v3"/>
</dbReference>
<sequence length="124" mass="14140">MVGQFGEKTSQTKLIKLVHNKLCQLHFHGAQSARAILRGGLHMSAFRSNIFWSICSVSNIWKERNGFIFEAKVPCLSRWVVSLNSGIQLVSIGLESGWKASLRGLHVLFFEEQLLRLGAMWYKY</sequence>
<keyword evidence="3" id="KW-1185">Reference proteome</keyword>
<dbReference type="EMBL" id="CM000883">
    <property type="protein sequence ID" value="PNT63218.1"/>
    <property type="molecule type" value="Genomic_DNA"/>
</dbReference>
<name>A0A2K2CMG3_BRADI</name>
<protein>
    <submittedName>
        <fullName evidence="1 2">Uncharacterized protein</fullName>
    </submittedName>
</protein>
<evidence type="ECO:0000313" key="3">
    <source>
        <dbReference type="Proteomes" id="UP000008810"/>
    </source>
</evidence>
<dbReference type="Proteomes" id="UP000008810">
    <property type="component" value="Chromosome 4"/>
</dbReference>
<evidence type="ECO:0000313" key="2">
    <source>
        <dbReference type="EnsemblPlants" id="PNT63217"/>
    </source>
</evidence>
<reference evidence="2" key="3">
    <citation type="submission" date="2018-08" db="UniProtKB">
        <authorList>
            <consortium name="EnsemblPlants"/>
        </authorList>
    </citation>
    <scope>IDENTIFICATION</scope>
    <source>
        <strain evidence="2">cv. Bd21</strain>
    </source>
</reference>
<dbReference type="Gramene" id="PNT63217">
    <property type="protein sequence ID" value="PNT63217"/>
    <property type="gene ID" value="BRADI_4g12967v3"/>
</dbReference>
<dbReference type="EMBL" id="CM000883">
    <property type="protein sequence ID" value="PNT63221.1"/>
    <property type="molecule type" value="Genomic_DNA"/>
</dbReference>
<dbReference type="Gramene" id="PNT63220">
    <property type="protein sequence ID" value="PNT63220"/>
    <property type="gene ID" value="BRADI_4g12967v3"/>
</dbReference>
<dbReference type="Gramene" id="PNT63219">
    <property type="protein sequence ID" value="PNT63219"/>
    <property type="gene ID" value="BRADI_4g12967v3"/>
</dbReference>